<keyword evidence="2" id="KW-1185">Reference proteome</keyword>
<organism evidence="1 2">
    <name type="scientific">Pleuronectes platessa</name>
    <name type="common">European plaice</name>
    <dbReference type="NCBI Taxonomy" id="8262"/>
    <lineage>
        <taxon>Eukaryota</taxon>
        <taxon>Metazoa</taxon>
        <taxon>Chordata</taxon>
        <taxon>Craniata</taxon>
        <taxon>Vertebrata</taxon>
        <taxon>Euteleostomi</taxon>
        <taxon>Actinopterygii</taxon>
        <taxon>Neopterygii</taxon>
        <taxon>Teleostei</taxon>
        <taxon>Neoteleostei</taxon>
        <taxon>Acanthomorphata</taxon>
        <taxon>Carangaria</taxon>
        <taxon>Pleuronectiformes</taxon>
        <taxon>Pleuronectoidei</taxon>
        <taxon>Pleuronectidae</taxon>
        <taxon>Pleuronectes</taxon>
    </lineage>
</organism>
<protein>
    <submittedName>
        <fullName evidence="1">Uncharacterized protein</fullName>
    </submittedName>
</protein>
<reference evidence="1" key="1">
    <citation type="submission" date="2020-03" db="EMBL/GenBank/DDBJ databases">
        <authorList>
            <person name="Weist P."/>
        </authorList>
    </citation>
    <scope>NUCLEOTIDE SEQUENCE</scope>
</reference>
<accession>A0A9N7YZN2</accession>
<proteinExistence type="predicted"/>
<gene>
    <name evidence="1" type="ORF">PLEPLA_LOCUS38032</name>
</gene>
<evidence type="ECO:0000313" key="1">
    <source>
        <dbReference type="EMBL" id="CAB1450343.1"/>
    </source>
</evidence>
<dbReference type="AlphaFoldDB" id="A0A9N7YZN2"/>
<dbReference type="EMBL" id="CADEAL010004049">
    <property type="protein sequence ID" value="CAB1450343.1"/>
    <property type="molecule type" value="Genomic_DNA"/>
</dbReference>
<name>A0A9N7YZN2_PLEPL</name>
<sequence length="203" mass="22812">MDLGLVGQRGILGLVQQGLAEDSETDKGKLSIGTYCQLWVSKERIAIPVPSHLTSHHPRRIFCQALLPAHLDKINGLGLERIFHSGLSEPHRPAHCIDKSLFNVGFLFSHCRLISPGSQRCSLLKPIGFPTFGEVNEAITDYGLHRERRGSSLWPECRGWEKKQQLVSLSPTVCFFDRLSSNIDFFLHLFLFTCLGVDKLSFL</sequence>
<comment type="caution">
    <text evidence="1">The sequence shown here is derived from an EMBL/GenBank/DDBJ whole genome shotgun (WGS) entry which is preliminary data.</text>
</comment>
<dbReference type="Proteomes" id="UP001153269">
    <property type="component" value="Unassembled WGS sequence"/>
</dbReference>
<evidence type="ECO:0000313" key="2">
    <source>
        <dbReference type="Proteomes" id="UP001153269"/>
    </source>
</evidence>